<dbReference type="EMBL" id="JACXYU010000021">
    <property type="protein sequence ID" value="MBD3934828.1"/>
    <property type="molecule type" value="Genomic_DNA"/>
</dbReference>
<dbReference type="InterPro" id="IPR013762">
    <property type="entry name" value="Integrase-like_cat_sf"/>
</dbReference>
<sequence length="70" mass="7952">MNFTAGDEGIEWLQDVQIEQLLELLSRARDRSLVAMLRCTGMRIGEGLGLRREDMHFLTRSTTANCRIVG</sequence>
<dbReference type="InterPro" id="IPR011010">
    <property type="entry name" value="DNA_brk_join_enz"/>
</dbReference>
<comment type="caution">
    <text evidence="3">The sequence shown here is derived from an EMBL/GenBank/DDBJ whole genome shotgun (WGS) entry which is preliminary data.</text>
</comment>
<keyword evidence="1" id="KW-0233">DNA recombination</keyword>
<evidence type="ECO:0000313" key="3">
    <source>
        <dbReference type="EMBL" id="MBD3934828.1"/>
    </source>
</evidence>
<proteinExistence type="predicted"/>
<organism evidence="3 4">
    <name type="scientific">Streptomyces chumphonensis</name>
    <dbReference type="NCBI Taxonomy" id="1214925"/>
    <lineage>
        <taxon>Bacteria</taxon>
        <taxon>Bacillati</taxon>
        <taxon>Actinomycetota</taxon>
        <taxon>Actinomycetes</taxon>
        <taxon>Kitasatosporales</taxon>
        <taxon>Streptomycetaceae</taxon>
        <taxon>Streptomyces</taxon>
    </lineage>
</organism>
<dbReference type="Gene3D" id="1.10.443.10">
    <property type="entry name" value="Intergrase catalytic core"/>
    <property type="match status" value="1"/>
</dbReference>
<accession>A0A927ID81</accession>
<evidence type="ECO:0000259" key="2">
    <source>
        <dbReference type="Pfam" id="PF00589"/>
    </source>
</evidence>
<dbReference type="Proteomes" id="UP000632289">
    <property type="component" value="Unassembled WGS sequence"/>
</dbReference>
<feature type="domain" description="Tyr recombinase" evidence="2">
    <location>
        <begin position="12"/>
        <end position="60"/>
    </location>
</feature>
<dbReference type="GO" id="GO:0003677">
    <property type="term" value="F:DNA binding"/>
    <property type="evidence" value="ECO:0007669"/>
    <property type="project" value="InterPro"/>
</dbReference>
<name>A0A927ID81_9ACTN</name>
<protein>
    <submittedName>
        <fullName evidence="3">Tyrosine-type recombinase/integrase</fullName>
    </submittedName>
</protein>
<reference evidence="3" key="1">
    <citation type="submission" date="2020-09" db="EMBL/GenBank/DDBJ databases">
        <title>Secondary metabolite and genome analysis of marine Streptomyces chumphonensis KK1-2T.</title>
        <authorList>
            <person name="Phongsopitanun W."/>
            <person name="Kanchanasin P."/>
            <person name="Pittayakhajonwut P."/>
            <person name="Suwanborirux K."/>
            <person name="Tanasupawat S."/>
        </authorList>
    </citation>
    <scope>NUCLEOTIDE SEQUENCE</scope>
    <source>
        <strain evidence="3">KK1-2</strain>
    </source>
</reference>
<dbReference type="SUPFAM" id="SSF56349">
    <property type="entry name" value="DNA breaking-rejoining enzymes"/>
    <property type="match status" value="1"/>
</dbReference>
<dbReference type="Pfam" id="PF00589">
    <property type="entry name" value="Phage_integrase"/>
    <property type="match status" value="1"/>
</dbReference>
<dbReference type="AlphaFoldDB" id="A0A927ID81"/>
<gene>
    <name evidence="3" type="ORF">IF129_25110</name>
</gene>
<dbReference type="InterPro" id="IPR002104">
    <property type="entry name" value="Integrase_catalytic"/>
</dbReference>
<evidence type="ECO:0000256" key="1">
    <source>
        <dbReference type="ARBA" id="ARBA00023172"/>
    </source>
</evidence>
<dbReference type="GO" id="GO:0015074">
    <property type="term" value="P:DNA integration"/>
    <property type="evidence" value="ECO:0007669"/>
    <property type="project" value="InterPro"/>
</dbReference>
<evidence type="ECO:0000313" key="4">
    <source>
        <dbReference type="Proteomes" id="UP000632289"/>
    </source>
</evidence>
<keyword evidence="4" id="KW-1185">Reference proteome</keyword>
<dbReference type="GO" id="GO:0006310">
    <property type="term" value="P:DNA recombination"/>
    <property type="evidence" value="ECO:0007669"/>
    <property type="project" value="UniProtKB-KW"/>
</dbReference>